<protein>
    <submittedName>
        <fullName evidence="4">Uncharacterized protein</fullName>
    </submittedName>
</protein>
<proteinExistence type="inferred from homology"/>
<reference evidence="4 5" key="1">
    <citation type="journal article" date="2024" name="Nat. Commun.">
        <title>Phylogenomics reveals the evolutionary origins of lichenization in chlorophyte algae.</title>
        <authorList>
            <person name="Puginier C."/>
            <person name="Libourel C."/>
            <person name="Otte J."/>
            <person name="Skaloud P."/>
            <person name="Haon M."/>
            <person name="Grisel S."/>
            <person name="Petersen M."/>
            <person name="Berrin J.G."/>
            <person name="Delaux P.M."/>
            <person name="Dal Grande F."/>
            <person name="Keller J."/>
        </authorList>
    </citation>
    <scope>NUCLEOTIDE SEQUENCE [LARGE SCALE GENOMIC DNA]</scope>
    <source>
        <strain evidence="4 5">SAG 2523</strain>
    </source>
</reference>
<dbReference type="AlphaFoldDB" id="A0AAW1SMY0"/>
<dbReference type="EMBL" id="JALJOV010001412">
    <property type="protein sequence ID" value="KAK9848243.1"/>
    <property type="molecule type" value="Genomic_DNA"/>
</dbReference>
<dbReference type="InterPro" id="IPR051265">
    <property type="entry name" value="HIBADH-related_NP60_sf"/>
</dbReference>
<dbReference type="InterPro" id="IPR013328">
    <property type="entry name" value="6PGD_dom2"/>
</dbReference>
<comment type="caution">
    <text evidence="4">The sequence shown here is derived from an EMBL/GenBank/DDBJ whole genome shotgun (WGS) entry which is preliminary data.</text>
</comment>
<evidence type="ECO:0000259" key="3">
    <source>
        <dbReference type="Pfam" id="PF14833"/>
    </source>
</evidence>
<keyword evidence="5" id="KW-1185">Reference proteome</keyword>
<dbReference type="InterPro" id="IPR029154">
    <property type="entry name" value="HIBADH-like_NADP-bd"/>
</dbReference>
<dbReference type="InterPro" id="IPR008927">
    <property type="entry name" value="6-PGluconate_DH-like_C_sf"/>
</dbReference>
<dbReference type="Pfam" id="PF03446">
    <property type="entry name" value="NAD_binding_2"/>
    <property type="match status" value="1"/>
</dbReference>
<accession>A0AAW1SMY0</accession>
<dbReference type="Proteomes" id="UP001485043">
    <property type="component" value="Unassembled WGS sequence"/>
</dbReference>
<dbReference type="InterPro" id="IPR036291">
    <property type="entry name" value="NAD(P)-bd_dom_sf"/>
</dbReference>
<comment type="similarity">
    <text evidence="1">Belongs to the HIBADH-related family. NP60 subfamily.</text>
</comment>
<dbReference type="Pfam" id="PF14833">
    <property type="entry name" value="NAD_binding_11"/>
    <property type="match status" value="1"/>
</dbReference>
<dbReference type="GO" id="GO:0051287">
    <property type="term" value="F:NAD binding"/>
    <property type="evidence" value="ECO:0007669"/>
    <property type="project" value="InterPro"/>
</dbReference>
<sequence>MIVAYTSCYRGKNMKAYMPTAQRRPAFVQLAHTRSGQLDCSLPSAHQLQSLRMHGLWRAAPVSVAPLSASRSRASATVRAASALDMTEERPRVTVFGTGLMGSKAAQRLAAEGFQVTAWNRNTAKAEALVELGLDFKAAQHEAVEECDVAVLFLADADAIESILFSNSKALEALRGKTVLQMGTIGPDQSRKIGEQLAENGVKYIEAPVQGSHPEAYAGTLVIMVGADEDPQALPAWNVIKALGKDPIFVGAVGQAAAIKLALNQLVAALTVAFSTSLGLVERNGAPVDKFMELLRGSKVYAPTFDKKLPLMLDRSYGKANFPTKHLLKDIKLFNEEARSSMLNTDFLEGLESLINTTVNAGLENSDYSSVYEGVSPPVNTLVHPPSSEDAFVVIDPVGPRTATPVGKKH</sequence>
<evidence type="ECO:0000313" key="4">
    <source>
        <dbReference type="EMBL" id="KAK9848243.1"/>
    </source>
</evidence>
<feature type="domain" description="3-hydroxyisobutyrate dehydrogenase-like NAD-binding" evidence="3">
    <location>
        <begin position="254"/>
        <end position="372"/>
    </location>
</feature>
<dbReference type="Gene3D" id="3.40.50.720">
    <property type="entry name" value="NAD(P)-binding Rossmann-like Domain"/>
    <property type="match status" value="1"/>
</dbReference>
<gene>
    <name evidence="4" type="ORF">WJX84_008577</name>
</gene>
<dbReference type="SUPFAM" id="SSF51735">
    <property type="entry name" value="NAD(P)-binding Rossmann-fold domains"/>
    <property type="match status" value="1"/>
</dbReference>
<dbReference type="Gene3D" id="1.10.1040.10">
    <property type="entry name" value="N-(1-d-carboxylethyl)-l-norvaline Dehydrogenase, domain 2"/>
    <property type="match status" value="1"/>
</dbReference>
<feature type="domain" description="6-phosphogluconate dehydrogenase NADP-binding" evidence="2">
    <location>
        <begin position="93"/>
        <end position="230"/>
    </location>
</feature>
<dbReference type="PANTHER" id="PTHR43580">
    <property type="entry name" value="OXIDOREDUCTASE GLYR1-RELATED"/>
    <property type="match status" value="1"/>
</dbReference>
<dbReference type="SUPFAM" id="SSF48179">
    <property type="entry name" value="6-phosphogluconate dehydrogenase C-terminal domain-like"/>
    <property type="match status" value="1"/>
</dbReference>
<evidence type="ECO:0000259" key="2">
    <source>
        <dbReference type="Pfam" id="PF03446"/>
    </source>
</evidence>
<dbReference type="PANTHER" id="PTHR43580:SF9">
    <property type="entry name" value="GLYOXYLATE_SUCCINIC SEMIALDEHYDE REDUCTASE 1"/>
    <property type="match status" value="1"/>
</dbReference>
<name>A0AAW1SMY0_9CHLO</name>
<organism evidence="4 5">
    <name type="scientific">Apatococcus fuscideae</name>
    <dbReference type="NCBI Taxonomy" id="2026836"/>
    <lineage>
        <taxon>Eukaryota</taxon>
        <taxon>Viridiplantae</taxon>
        <taxon>Chlorophyta</taxon>
        <taxon>core chlorophytes</taxon>
        <taxon>Trebouxiophyceae</taxon>
        <taxon>Chlorellales</taxon>
        <taxon>Chlorellaceae</taxon>
        <taxon>Apatococcus</taxon>
    </lineage>
</organism>
<dbReference type="GO" id="GO:0050661">
    <property type="term" value="F:NADP binding"/>
    <property type="evidence" value="ECO:0007669"/>
    <property type="project" value="InterPro"/>
</dbReference>
<evidence type="ECO:0000313" key="5">
    <source>
        <dbReference type="Proteomes" id="UP001485043"/>
    </source>
</evidence>
<evidence type="ECO:0000256" key="1">
    <source>
        <dbReference type="ARBA" id="ARBA00007598"/>
    </source>
</evidence>
<dbReference type="InterPro" id="IPR006115">
    <property type="entry name" value="6PGDH_NADP-bd"/>
</dbReference>